<evidence type="ECO:0000256" key="2">
    <source>
        <dbReference type="ARBA" id="ARBA00006622"/>
    </source>
</evidence>
<comment type="catalytic activity">
    <reaction evidence="11">
        <text>L-cysteine + O2 = 3-sulfino-L-alanine + H(+)</text>
        <dbReference type="Rhea" id="RHEA:20441"/>
        <dbReference type="ChEBI" id="CHEBI:15378"/>
        <dbReference type="ChEBI" id="CHEBI:15379"/>
        <dbReference type="ChEBI" id="CHEBI:35235"/>
        <dbReference type="ChEBI" id="CHEBI:61085"/>
        <dbReference type="EC" id="1.13.11.20"/>
    </reaction>
</comment>
<evidence type="ECO:0000256" key="8">
    <source>
        <dbReference type="ARBA" id="ARBA00023004"/>
    </source>
</evidence>
<feature type="binding site" evidence="10">
    <location>
        <position position="93"/>
    </location>
    <ligand>
        <name>Fe cation</name>
        <dbReference type="ChEBI" id="CHEBI:24875"/>
        <note>catalytic</note>
    </ligand>
</feature>
<dbReference type="Proteomes" id="UP000014760">
    <property type="component" value="Unassembled WGS sequence"/>
</dbReference>
<reference evidence="14" key="1">
    <citation type="submission" date="2012-12" db="EMBL/GenBank/DDBJ databases">
        <authorList>
            <person name="Hellsten U."/>
            <person name="Grimwood J."/>
            <person name="Chapman J.A."/>
            <person name="Shapiro H."/>
            <person name="Aerts A."/>
            <person name="Otillar R.P."/>
            <person name="Terry A.Y."/>
            <person name="Boore J.L."/>
            <person name="Simakov O."/>
            <person name="Marletaz F."/>
            <person name="Cho S.-J."/>
            <person name="Edsinger-Gonzales E."/>
            <person name="Havlak P."/>
            <person name="Kuo D.-H."/>
            <person name="Larsson T."/>
            <person name="Lv J."/>
            <person name="Arendt D."/>
            <person name="Savage R."/>
            <person name="Osoegawa K."/>
            <person name="de Jong P."/>
            <person name="Lindberg D.R."/>
            <person name="Seaver E.C."/>
            <person name="Weisblat D.A."/>
            <person name="Putnam N.H."/>
            <person name="Grigoriev I.V."/>
            <person name="Rokhsar D.S."/>
        </authorList>
    </citation>
    <scope>NUCLEOTIDE SEQUENCE</scope>
    <source>
        <strain evidence="14">I ESC-2004</strain>
    </source>
</reference>
<dbReference type="Gene3D" id="2.60.120.10">
    <property type="entry name" value="Jelly Rolls"/>
    <property type="match status" value="1"/>
</dbReference>
<dbReference type="HOGENOM" id="CLU_079443_1_0_1"/>
<comment type="pathway">
    <text evidence="1 11">Organosulfur biosynthesis; taurine biosynthesis; hypotaurine from L-cysteine: step 1/2.</text>
</comment>
<dbReference type="Pfam" id="PF05995">
    <property type="entry name" value="CDO_I"/>
    <property type="match status" value="1"/>
</dbReference>
<evidence type="ECO:0000256" key="6">
    <source>
        <dbReference type="ARBA" id="ARBA00022964"/>
    </source>
</evidence>
<evidence type="ECO:0000313" key="13">
    <source>
        <dbReference type="EnsemblMetazoa" id="CapteP108042"/>
    </source>
</evidence>
<name>R7UTQ0_CAPTE</name>
<dbReference type="EC" id="1.13.11.20" evidence="3 11"/>
<dbReference type="FunFam" id="2.60.120.10:FF:000045">
    <property type="entry name" value="Cysteine dioxygenase 1"/>
    <property type="match status" value="1"/>
</dbReference>
<dbReference type="GO" id="GO:0042412">
    <property type="term" value="P:taurine biosynthetic process"/>
    <property type="evidence" value="ECO:0007669"/>
    <property type="project" value="UniProtKB-UniRule"/>
</dbReference>
<reference evidence="12 14" key="2">
    <citation type="journal article" date="2013" name="Nature">
        <title>Insights into bilaterian evolution from three spiralian genomes.</title>
        <authorList>
            <person name="Simakov O."/>
            <person name="Marletaz F."/>
            <person name="Cho S.J."/>
            <person name="Edsinger-Gonzales E."/>
            <person name="Havlak P."/>
            <person name="Hellsten U."/>
            <person name="Kuo D.H."/>
            <person name="Larsson T."/>
            <person name="Lv J."/>
            <person name="Arendt D."/>
            <person name="Savage R."/>
            <person name="Osoegawa K."/>
            <person name="de Jong P."/>
            <person name="Grimwood J."/>
            <person name="Chapman J.A."/>
            <person name="Shapiro H."/>
            <person name="Aerts A."/>
            <person name="Otillar R.P."/>
            <person name="Terry A.Y."/>
            <person name="Boore J.L."/>
            <person name="Grigoriev I.V."/>
            <person name="Lindberg D.R."/>
            <person name="Seaver E.C."/>
            <person name="Weisblat D.A."/>
            <person name="Putnam N.H."/>
            <person name="Rokhsar D.S."/>
        </authorList>
    </citation>
    <scope>NUCLEOTIDE SEQUENCE</scope>
    <source>
        <strain evidence="12 14">I ESC-2004</strain>
    </source>
</reference>
<dbReference type="InterPro" id="IPR014710">
    <property type="entry name" value="RmlC-like_jellyroll"/>
</dbReference>
<dbReference type="GO" id="GO:0017172">
    <property type="term" value="F:cysteine dioxygenase activity"/>
    <property type="evidence" value="ECO:0007669"/>
    <property type="project" value="UniProtKB-UniRule"/>
</dbReference>
<evidence type="ECO:0000256" key="5">
    <source>
        <dbReference type="ARBA" id="ARBA00022784"/>
    </source>
</evidence>
<reference evidence="13" key="3">
    <citation type="submission" date="2015-06" db="UniProtKB">
        <authorList>
            <consortium name="EnsemblMetazoa"/>
        </authorList>
    </citation>
    <scope>IDENTIFICATION</scope>
</reference>
<dbReference type="InterPro" id="IPR011051">
    <property type="entry name" value="RmlC_Cupin_sf"/>
</dbReference>
<feature type="binding site" evidence="10">
    <location>
        <position position="91"/>
    </location>
    <ligand>
        <name>Fe cation</name>
        <dbReference type="ChEBI" id="CHEBI:24875"/>
        <note>catalytic</note>
    </ligand>
</feature>
<evidence type="ECO:0000256" key="10">
    <source>
        <dbReference type="PIRSR" id="PIRSR610300-51"/>
    </source>
</evidence>
<keyword evidence="6 11" id="KW-0223">Dioxygenase</keyword>
<keyword evidence="8 10" id="KW-0408">Iron</keyword>
<dbReference type="SUPFAM" id="SSF51182">
    <property type="entry name" value="RmlC-like cupins"/>
    <property type="match status" value="1"/>
</dbReference>
<keyword evidence="14" id="KW-1185">Reference proteome</keyword>
<evidence type="ECO:0000256" key="1">
    <source>
        <dbReference type="ARBA" id="ARBA00004759"/>
    </source>
</evidence>
<evidence type="ECO:0000256" key="11">
    <source>
        <dbReference type="RuleBase" id="RU366010"/>
    </source>
</evidence>
<dbReference type="PANTHER" id="PTHR12918:SF1">
    <property type="entry name" value="CYSTEINE DIOXYGENASE TYPE 1"/>
    <property type="match status" value="1"/>
</dbReference>
<protein>
    <recommendedName>
        <fullName evidence="3 11">Cysteine dioxygenase</fullName>
        <ecNumber evidence="3 11">1.13.11.20</ecNumber>
    </recommendedName>
</protein>
<gene>
    <name evidence="12" type="ORF">CAPTEDRAFT_108042</name>
</gene>
<keyword evidence="7 11" id="KW-0560">Oxidoreductase</keyword>
<evidence type="ECO:0000256" key="7">
    <source>
        <dbReference type="ARBA" id="ARBA00023002"/>
    </source>
</evidence>
<evidence type="ECO:0000313" key="12">
    <source>
        <dbReference type="EMBL" id="ELU07302.1"/>
    </source>
</evidence>
<dbReference type="OrthoDB" id="543511at2759"/>
<dbReference type="AlphaFoldDB" id="R7UTQ0"/>
<comment type="similarity">
    <text evidence="2 11">Belongs to the cysteine dioxygenase family.</text>
</comment>
<keyword evidence="4 10" id="KW-0479">Metal-binding</keyword>
<comment type="cofactor">
    <cofactor evidence="11">
        <name>Fe cation</name>
        <dbReference type="ChEBI" id="CHEBI:24875"/>
    </cofactor>
    <text evidence="11">Binds 1 Fe cation per subunit.</text>
</comment>
<organism evidence="12">
    <name type="scientific">Capitella teleta</name>
    <name type="common">Polychaete worm</name>
    <dbReference type="NCBI Taxonomy" id="283909"/>
    <lineage>
        <taxon>Eukaryota</taxon>
        <taxon>Metazoa</taxon>
        <taxon>Spiralia</taxon>
        <taxon>Lophotrochozoa</taxon>
        <taxon>Annelida</taxon>
        <taxon>Polychaeta</taxon>
        <taxon>Sedentaria</taxon>
        <taxon>Scolecida</taxon>
        <taxon>Capitellidae</taxon>
        <taxon>Capitella</taxon>
    </lineage>
</organism>
<dbReference type="GO" id="GO:0008198">
    <property type="term" value="F:ferrous iron binding"/>
    <property type="evidence" value="ECO:0007669"/>
    <property type="project" value="UniProtKB-ARBA"/>
</dbReference>
<dbReference type="InterPro" id="IPR010300">
    <property type="entry name" value="CDO_1"/>
</dbReference>
<dbReference type="EMBL" id="KB300038">
    <property type="protein sequence ID" value="ELU07302.1"/>
    <property type="molecule type" value="Genomic_DNA"/>
</dbReference>
<dbReference type="PANTHER" id="PTHR12918">
    <property type="entry name" value="CYSTEINE DIOXYGENASE"/>
    <property type="match status" value="1"/>
</dbReference>
<accession>R7UTQ0</accession>
<feature type="cross-link" description="3'-(S-cysteinyl)-tyrosine (Cys-Tyr)" evidence="9">
    <location>
        <begin position="98"/>
        <end position="164"/>
    </location>
</feature>
<dbReference type="OMA" id="YTENQVT"/>
<evidence type="ECO:0000256" key="3">
    <source>
        <dbReference type="ARBA" id="ARBA00013133"/>
    </source>
</evidence>
<evidence type="ECO:0000256" key="4">
    <source>
        <dbReference type="ARBA" id="ARBA00022723"/>
    </source>
</evidence>
<keyword evidence="5 9" id="KW-0883">Thioether bond</keyword>
<dbReference type="EnsemblMetazoa" id="CapteT108042">
    <property type="protein sequence ID" value="CapteP108042"/>
    <property type="gene ID" value="CapteG108042"/>
</dbReference>
<dbReference type="EMBL" id="AMQN01007125">
    <property type="status" value="NOT_ANNOTATED_CDS"/>
    <property type="molecule type" value="Genomic_DNA"/>
</dbReference>
<evidence type="ECO:0000313" key="14">
    <source>
        <dbReference type="Proteomes" id="UP000014760"/>
    </source>
</evidence>
<dbReference type="UniPathway" id="UPA00012">
    <property type="reaction ID" value="UER00537"/>
</dbReference>
<evidence type="ECO:0000256" key="9">
    <source>
        <dbReference type="PIRSR" id="PIRSR610300-50"/>
    </source>
</evidence>
<proteinExistence type="inferred from homology"/>
<dbReference type="GO" id="GO:0019448">
    <property type="term" value="P:L-cysteine catabolic process"/>
    <property type="evidence" value="ECO:0007669"/>
    <property type="project" value="TreeGrafter"/>
</dbReference>
<feature type="binding site" evidence="10">
    <location>
        <position position="147"/>
    </location>
    <ligand>
        <name>Fe cation</name>
        <dbReference type="ChEBI" id="CHEBI:24875"/>
        <note>catalytic</note>
    </ligand>
</feature>
<dbReference type="CDD" id="cd10548">
    <property type="entry name" value="cupin_CDO"/>
    <property type="match status" value="1"/>
</dbReference>
<sequence length="204" mass="23098">MDIDPALEKTVPAIPNLDVLIEELHKAFATDKVNVDFVKALLAAYKSNPRDWKKFAKFDTHRYTRNLINEGNGKFNLMALCWGEGHGSSIHDHADAHCFVKILQGTLRETMYEWPSNSSSESGMTKTEVNDYSKNGVAYINDSMGLHRMENPSNCDSCVSMHLYSPAFKSCKIFDERTSHENEVKVTFYSQYGVRTPFGAVRFA</sequence>
<dbReference type="FunCoup" id="R7UTQ0">
    <property type="interactions" value="41"/>
</dbReference>
<dbReference type="STRING" id="283909.R7UTQ0"/>